<dbReference type="InterPro" id="IPR003333">
    <property type="entry name" value="CMAS"/>
</dbReference>
<dbReference type="SUPFAM" id="SSF53335">
    <property type="entry name" value="S-adenosyl-L-methionine-dependent methyltransferases"/>
    <property type="match status" value="1"/>
</dbReference>
<dbReference type="InterPro" id="IPR029063">
    <property type="entry name" value="SAM-dependent_MTases_sf"/>
</dbReference>
<protein>
    <submittedName>
        <fullName evidence="7">Cyclopropane-fatty-acyl-phospholipid synthase family protein</fullName>
    </submittedName>
</protein>
<dbReference type="RefSeq" id="WP_241572572.1">
    <property type="nucleotide sequence ID" value="NZ_JAKUML010000014.1"/>
</dbReference>
<proteinExistence type="inferred from homology"/>
<keyword evidence="2" id="KW-0489">Methyltransferase</keyword>
<reference evidence="7" key="1">
    <citation type="submission" date="2022-02" db="EMBL/GenBank/DDBJ databases">
        <title>Acinetobacter A3.8 sp. nov., isolated from Sediment (Zhairuo Island).</title>
        <authorList>
            <person name="Zheng K."/>
        </authorList>
    </citation>
    <scope>NUCLEOTIDE SEQUENCE</scope>
    <source>
        <strain evidence="7">A3.8</strain>
    </source>
</reference>
<evidence type="ECO:0000256" key="4">
    <source>
        <dbReference type="ARBA" id="ARBA00022691"/>
    </source>
</evidence>
<evidence type="ECO:0000256" key="3">
    <source>
        <dbReference type="ARBA" id="ARBA00022679"/>
    </source>
</evidence>
<name>A0A9X1X0B2_9GAMM</name>
<comment type="similarity">
    <text evidence="1">Belongs to the CFA/CMAS family.</text>
</comment>
<sequence length="416" mass="47322">MNNIKALMYGENKQLPFILRGLNRLRHGQITFTGLWQGTVGQQSTDTQYDEGASNGTIENLHAVVEIHDSAVIELILKQGVLGAAEAYLRGYWSSDDLVKIVRILARNRNVLDRINDNLFSQASQSLLKLWYRSRRNSISGSQKNIAEHYDLSNDFFKLFLDQSMMYSSAVFEDDQMTLDQASDLKKKIICEKLQLQPMDHLVEIGTGWGGFAIYAAQHYGCQVTSITISQAQYDEAVARVKAAGLSHRVDIQLKDYRHLNGQFDKLVSIEMIEAVGADYLSTYFEKCRSLLKPNGLAMIQAITIEDARYAKALKTVDYIKRYIFPGSFIPCISVMTQTASNHQLRLKQLDDIGQSYAKTIHIWRERFLEAKAQVLAMGFDERFICMWDFYLCYCEGGFEEGVISDVHLLFEASAY</sequence>
<dbReference type="PANTHER" id="PTHR43667:SF2">
    <property type="entry name" value="FATTY ACID C-METHYL TRANSFERASE"/>
    <property type="match status" value="1"/>
</dbReference>
<dbReference type="Proteomes" id="UP001139701">
    <property type="component" value="Unassembled WGS sequence"/>
</dbReference>
<dbReference type="Gene3D" id="3.40.50.150">
    <property type="entry name" value="Vaccinia Virus protein VP39"/>
    <property type="match status" value="1"/>
</dbReference>
<keyword evidence="4" id="KW-0949">S-adenosyl-L-methionine</keyword>
<keyword evidence="3" id="KW-0808">Transferase</keyword>
<dbReference type="PIRSF" id="PIRSF003085">
    <property type="entry name" value="CMAS"/>
    <property type="match status" value="1"/>
</dbReference>
<dbReference type="AlphaFoldDB" id="A0A9X1X0B2"/>
<keyword evidence="5" id="KW-0443">Lipid metabolism</keyword>
<dbReference type="PANTHER" id="PTHR43667">
    <property type="entry name" value="CYCLOPROPANE-FATTY-ACYL-PHOSPHOLIPID SYNTHASE"/>
    <property type="match status" value="1"/>
</dbReference>
<evidence type="ECO:0000313" key="7">
    <source>
        <dbReference type="EMBL" id="MCJ8147107.1"/>
    </source>
</evidence>
<evidence type="ECO:0000256" key="5">
    <source>
        <dbReference type="ARBA" id="ARBA00023098"/>
    </source>
</evidence>
<organism evidence="7 8">
    <name type="scientific">Acinetobacter sedimenti</name>
    <dbReference type="NCBI Taxonomy" id="2919922"/>
    <lineage>
        <taxon>Bacteria</taxon>
        <taxon>Pseudomonadati</taxon>
        <taxon>Pseudomonadota</taxon>
        <taxon>Gammaproteobacteria</taxon>
        <taxon>Moraxellales</taxon>
        <taxon>Moraxellaceae</taxon>
        <taxon>Acinetobacter</taxon>
    </lineage>
</organism>
<keyword evidence="8" id="KW-1185">Reference proteome</keyword>
<accession>A0A9X1X0B2</accession>
<evidence type="ECO:0000256" key="1">
    <source>
        <dbReference type="ARBA" id="ARBA00010815"/>
    </source>
</evidence>
<dbReference type="CDD" id="cd02440">
    <property type="entry name" value="AdoMet_MTases"/>
    <property type="match status" value="1"/>
</dbReference>
<comment type="caution">
    <text evidence="7">The sequence shown here is derived from an EMBL/GenBank/DDBJ whole genome shotgun (WGS) entry which is preliminary data.</text>
</comment>
<dbReference type="EMBL" id="JAKUML010000014">
    <property type="protein sequence ID" value="MCJ8147107.1"/>
    <property type="molecule type" value="Genomic_DNA"/>
</dbReference>
<gene>
    <name evidence="7" type="ORF">MKI79_09380</name>
</gene>
<dbReference type="InterPro" id="IPR050723">
    <property type="entry name" value="CFA/CMAS"/>
</dbReference>
<evidence type="ECO:0000256" key="6">
    <source>
        <dbReference type="PIRSR" id="PIRSR003085-1"/>
    </source>
</evidence>
<dbReference type="GO" id="GO:0008610">
    <property type="term" value="P:lipid biosynthetic process"/>
    <property type="evidence" value="ECO:0007669"/>
    <property type="project" value="InterPro"/>
</dbReference>
<dbReference type="GO" id="GO:0008168">
    <property type="term" value="F:methyltransferase activity"/>
    <property type="evidence" value="ECO:0007669"/>
    <property type="project" value="UniProtKB-KW"/>
</dbReference>
<dbReference type="Pfam" id="PF02353">
    <property type="entry name" value="CMAS"/>
    <property type="match status" value="1"/>
</dbReference>
<dbReference type="GO" id="GO:0032259">
    <property type="term" value="P:methylation"/>
    <property type="evidence" value="ECO:0007669"/>
    <property type="project" value="UniProtKB-KW"/>
</dbReference>
<feature type="active site" evidence="6">
    <location>
        <position position="395"/>
    </location>
</feature>
<evidence type="ECO:0000256" key="2">
    <source>
        <dbReference type="ARBA" id="ARBA00022603"/>
    </source>
</evidence>
<evidence type="ECO:0000313" key="8">
    <source>
        <dbReference type="Proteomes" id="UP001139701"/>
    </source>
</evidence>